<gene>
    <name evidence="2" type="ORF">DSL99_1696</name>
</gene>
<reference evidence="2 3" key="1">
    <citation type="submission" date="2018-07" db="EMBL/GenBank/DDBJ databases">
        <title>Leeuwenhoekiella genomics.</title>
        <authorList>
            <person name="Tahon G."/>
            <person name="Willems A."/>
        </authorList>
    </citation>
    <scope>NUCLEOTIDE SEQUENCE [LARGE SCALE GENOMIC DNA]</scope>
    <source>
        <strain evidence="2 3">LMG 1345</strain>
    </source>
</reference>
<proteinExistence type="predicted"/>
<comment type="caution">
    <text evidence="2">The sequence shown here is derived from an EMBL/GenBank/DDBJ whole genome shotgun (WGS) entry which is preliminary data.</text>
</comment>
<feature type="domain" description="DUF4365" evidence="1">
    <location>
        <begin position="24"/>
        <end position="142"/>
    </location>
</feature>
<sequence>MSKIIREEYITGEKGVAEFNTFCVNHSPFLIFREEAKHDFGIDGEIELTRKTDNGKTEATAKILKIQLKSTVTGSYINNETNDSFEFIAKTNDIEYWNKHDLPVVIVVFFVKTNELYAKIVDKNLILKGNKKSHKIVFDKLKNRLMTKASNIEEVLEQKFVPRINKEFGERLFSNLMRISLPKYIYQYECKFKQVKKIFNIINEDKSRFPHFVLISEKLHSFSDFKDISDDLYYQIFKEGKPTKTLVSEYSVNQNNRRNLVRLTNSYLKNFFYHQRVIYNKDFNRYYFDKLNDEPVETNVKENSRAEIYRKVNYKGRTNNTTRSLVTKYTYYEESFFFKHLGFQTHFNWLDNVLYLTLEPKYYYSIDGIKPLDNPKRITRLTNQLKSTERNQQFLNHLFFYRNYFGKNQWILRDFETKIEISRKVFFDVDFGISRKSNVKVIAINNEDIQLNLDL</sequence>
<dbReference type="AlphaFoldDB" id="A0A4Q0PLY3"/>
<protein>
    <recommendedName>
        <fullName evidence="1">DUF4365 domain-containing protein</fullName>
    </recommendedName>
</protein>
<organism evidence="2 3">
    <name type="scientific">Leeuwenhoekiella marinoflava</name>
    <dbReference type="NCBI Taxonomy" id="988"/>
    <lineage>
        <taxon>Bacteria</taxon>
        <taxon>Pseudomonadati</taxon>
        <taxon>Bacteroidota</taxon>
        <taxon>Flavobacteriia</taxon>
        <taxon>Flavobacteriales</taxon>
        <taxon>Flavobacteriaceae</taxon>
        <taxon>Leeuwenhoekiella</taxon>
    </lineage>
</organism>
<accession>A0A4Q0PLY3</accession>
<dbReference type="Pfam" id="PF14280">
    <property type="entry name" value="DUF4365"/>
    <property type="match status" value="1"/>
</dbReference>
<dbReference type="Proteomes" id="UP000290608">
    <property type="component" value="Unassembled WGS sequence"/>
</dbReference>
<evidence type="ECO:0000313" key="3">
    <source>
        <dbReference type="Proteomes" id="UP000290608"/>
    </source>
</evidence>
<dbReference type="InterPro" id="IPR025375">
    <property type="entry name" value="DUF4365"/>
</dbReference>
<evidence type="ECO:0000259" key="1">
    <source>
        <dbReference type="Pfam" id="PF14280"/>
    </source>
</evidence>
<evidence type="ECO:0000313" key="2">
    <source>
        <dbReference type="EMBL" id="RXG30654.1"/>
    </source>
</evidence>
<dbReference type="STRING" id="1122159.SAMN02745246_01961"/>
<dbReference type="RefSeq" id="WP_073099040.1">
    <property type="nucleotide sequence ID" value="NZ_QOVL01000007.1"/>
</dbReference>
<name>A0A4Q0PLY3_9FLAO</name>
<dbReference type="EMBL" id="QOVL01000007">
    <property type="protein sequence ID" value="RXG30654.1"/>
    <property type="molecule type" value="Genomic_DNA"/>
</dbReference>